<dbReference type="SUPFAM" id="SSF52833">
    <property type="entry name" value="Thioredoxin-like"/>
    <property type="match status" value="1"/>
</dbReference>
<feature type="domain" description="Spermatogenesis-associated protein 20-like TRX" evidence="1">
    <location>
        <begin position="3"/>
        <end position="163"/>
    </location>
</feature>
<dbReference type="PIRSF" id="PIRSF006402">
    <property type="entry name" value="UCP006402_thioredoxin"/>
    <property type="match status" value="1"/>
</dbReference>
<dbReference type="AlphaFoldDB" id="A0A3B0TGL7"/>
<organism evidence="2">
    <name type="scientific">hydrothermal vent metagenome</name>
    <dbReference type="NCBI Taxonomy" id="652676"/>
    <lineage>
        <taxon>unclassified sequences</taxon>
        <taxon>metagenomes</taxon>
        <taxon>ecological metagenomes</taxon>
    </lineage>
</organism>
<dbReference type="InterPro" id="IPR004879">
    <property type="entry name" value="Ssp411-like_TRX"/>
</dbReference>
<dbReference type="CDD" id="cd02955">
    <property type="entry name" value="SSP411"/>
    <property type="match status" value="1"/>
</dbReference>
<protein>
    <submittedName>
        <fullName evidence="2">Uncharacterized protein YyaL</fullName>
    </submittedName>
</protein>
<name>A0A3B0TGL7_9ZZZZ</name>
<accession>A0A3B0TGL7</accession>
<dbReference type="GO" id="GO:0005975">
    <property type="term" value="P:carbohydrate metabolic process"/>
    <property type="evidence" value="ECO:0007669"/>
    <property type="project" value="InterPro"/>
</dbReference>
<dbReference type="InterPro" id="IPR024705">
    <property type="entry name" value="Ssp411"/>
</dbReference>
<dbReference type="SUPFAM" id="SSF48208">
    <property type="entry name" value="Six-hairpin glycosidases"/>
    <property type="match status" value="1"/>
</dbReference>
<proteinExistence type="predicted"/>
<sequence length="672" mass="73609">MPNRLVNATSPYLRQHANNPVDWFEWGPDAFALARERDVPILLSIGYAACHWCHVMAHESFEDDTTARFMNEHFVSIKVDREERPDIDGIYMEALQAMRGQGGWPLTAFLDAEGRPFFAGTYFPPADRHGHPSFMRVLDSIHRLWIDDRTSVFDRAERLVKSLRVATPTEPFTVNAESAEHAMRALTSQFDTVHGGFGHAPKFPQAPLLELLAAIASRHTDEIGDQATHMLSTSLHAMAAGGIYDHIDGGFARYSVDEKWLIPHFEKMLYDNALLATAYLRGWQITGDNTFRRVACETLDYLLNDLRDSQGALWSSEDADAEGIEGKFAVWTMEELEILLTPEEVVLAGEWFGVSAGGNFEGSNHLFLPNGMPAQDPAAVQDMKEKLRNARNDRVRPGVDDKIVTEWNGLAISALAEVGSAFGVDRYIAAAREIDQFITSKLMVDGVLHRSGRADATSGPGFAEDYGAYACGLFSLGVATHDPTYAQRGITLVDDLIDRFADQNAGVFRTAHDAEQLITRQKPLFDNPTPSPQTLALKALTIAHALTGDERYRGARSGIWASLGPMVQPYPTAIAGALAVGIGFGNETAQLAIVGTDDAVDKMVAAVLGRFRPWIVTGASSAVSDLPLFADRPPPPESAQAFLCHDFVCDLPVSDTDDLIRVLEASLPKASG</sequence>
<dbReference type="InterPro" id="IPR008928">
    <property type="entry name" value="6-hairpin_glycosidase_sf"/>
</dbReference>
<reference evidence="2" key="1">
    <citation type="submission" date="2018-06" db="EMBL/GenBank/DDBJ databases">
        <authorList>
            <person name="Zhirakovskaya E."/>
        </authorList>
    </citation>
    <scope>NUCLEOTIDE SEQUENCE</scope>
</reference>
<gene>
    <name evidence="2" type="ORF">MNBD_ACTINO02-806</name>
</gene>
<evidence type="ECO:0000259" key="1">
    <source>
        <dbReference type="Pfam" id="PF03190"/>
    </source>
</evidence>
<dbReference type="InterPro" id="IPR036249">
    <property type="entry name" value="Thioredoxin-like_sf"/>
</dbReference>
<dbReference type="PANTHER" id="PTHR42899:SF1">
    <property type="entry name" value="SPERMATOGENESIS-ASSOCIATED PROTEIN 20"/>
    <property type="match status" value="1"/>
</dbReference>
<dbReference type="EMBL" id="UOEK01000341">
    <property type="protein sequence ID" value="VAW06176.1"/>
    <property type="molecule type" value="Genomic_DNA"/>
</dbReference>
<dbReference type="Gene3D" id="3.40.30.10">
    <property type="entry name" value="Glutaredoxin"/>
    <property type="match status" value="1"/>
</dbReference>
<dbReference type="Pfam" id="PF03190">
    <property type="entry name" value="Thioredox_DsbH"/>
    <property type="match status" value="1"/>
</dbReference>
<evidence type="ECO:0000313" key="2">
    <source>
        <dbReference type="EMBL" id="VAW06176.1"/>
    </source>
</evidence>
<dbReference type="PANTHER" id="PTHR42899">
    <property type="entry name" value="SPERMATOGENESIS-ASSOCIATED PROTEIN 20"/>
    <property type="match status" value="1"/>
</dbReference>